<organism evidence="1 2">
    <name type="scientific">Beauveria bassiana</name>
    <name type="common">White muscardine disease fungus</name>
    <name type="synonym">Tritirachium shiotae</name>
    <dbReference type="NCBI Taxonomy" id="176275"/>
    <lineage>
        <taxon>Eukaryota</taxon>
        <taxon>Fungi</taxon>
        <taxon>Dikarya</taxon>
        <taxon>Ascomycota</taxon>
        <taxon>Pezizomycotina</taxon>
        <taxon>Sordariomycetes</taxon>
        <taxon>Hypocreomycetidae</taxon>
        <taxon>Hypocreales</taxon>
        <taxon>Cordycipitaceae</taxon>
        <taxon>Beauveria</taxon>
    </lineage>
</organism>
<evidence type="ECO:0000313" key="1">
    <source>
        <dbReference type="EMBL" id="PMB68177.1"/>
    </source>
</evidence>
<gene>
    <name evidence="1" type="ORF">BM221_006354</name>
</gene>
<reference evidence="1 2" key="1">
    <citation type="journal article" date="2016" name="Appl. Microbiol. Biotechnol.">
        <title>Characterization of T-DNA insertion mutants with decreased virulence in the entomopathogenic fungus Beauveria bassiana JEF-007.</title>
        <authorList>
            <person name="Kim S."/>
            <person name="Lee S.J."/>
            <person name="Nai Y.S."/>
            <person name="Yu J.S."/>
            <person name="Lee M.R."/>
            <person name="Yang Y.T."/>
            <person name="Kim J.S."/>
        </authorList>
    </citation>
    <scope>NUCLEOTIDE SEQUENCE [LARGE SCALE GENOMIC DNA]</scope>
    <source>
        <strain evidence="1 2">JEF-007</strain>
    </source>
</reference>
<protein>
    <submittedName>
        <fullName evidence="1">Uncharacterized protein</fullName>
    </submittedName>
</protein>
<comment type="caution">
    <text evidence="1">The sequence shown here is derived from an EMBL/GenBank/DDBJ whole genome shotgun (WGS) entry which is preliminary data.</text>
</comment>
<evidence type="ECO:0000313" key="2">
    <source>
        <dbReference type="Proteomes" id="UP000235728"/>
    </source>
</evidence>
<proteinExistence type="predicted"/>
<accession>A0A2N6NLN4</accession>
<name>A0A2N6NLN4_BEABA</name>
<dbReference type="Proteomes" id="UP000235728">
    <property type="component" value="Unassembled WGS sequence"/>
</dbReference>
<dbReference type="AlphaFoldDB" id="A0A2N6NLN4"/>
<sequence>MARRLSPLPQSGATTAALHYLIPGAAEPLQSKSDEEGDLLSLCSTSLGVRLSTLLALVLRKYSPGGLEPVEPGPVIKLAEMDRFGPEHRQGFLCFFHHRYWGSQSSSLVLNEAFASSYVSDAIILPGRVLHHLPSAVVHGPPGGEDELISPTVMTRTVKCMLFHEADRIRHEWKMKMHCPLCSA</sequence>
<dbReference type="EMBL" id="MRVG01000006">
    <property type="protein sequence ID" value="PMB68177.1"/>
    <property type="molecule type" value="Genomic_DNA"/>
</dbReference>